<evidence type="ECO:0008006" key="2">
    <source>
        <dbReference type="Google" id="ProtNLM"/>
    </source>
</evidence>
<dbReference type="PANTHER" id="PTHR33317:SF4">
    <property type="entry name" value="POLYNUCLEOTIDYL TRANSFERASE, RIBONUCLEASE H-LIKE SUPERFAMILY PROTEIN"/>
    <property type="match status" value="1"/>
</dbReference>
<dbReference type="GO" id="GO:0000967">
    <property type="term" value="P:rRNA 5'-end processing"/>
    <property type="evidence" value="ECO:0007669"/>
    <property type="project" value="TreeGrafter"/>
</dbReference>
<organism evidence="1">
    <name type="scientific">marine metagenome</name>
    <dbReference type="NCBI Taxonomy" id="408172"/>
    <lineage>
        <taxon>unclassified sequences</taxon>
        <taxon>metagenomes</taxon>
        <taxon>ecological metagenomes</taxon>
    </lineage>
</organism>
<gene>
    <name evidence="1" type="ORF">METZ01_LOCUS454037</name>
</gene>
<dbReference type="InterPro" id="IPR005227">
    <property type="entry name" value="YqgF"/>
</dbReference>
<accession>A0A383A0M0</accession>
<dbReference type="SUPFAM" id="SSF53098">
    <property type="entry name" value="Ribonuclease H-like"/>
    <property type="match status" value="1"/>
</dbReference>
<dbReference type="InterPro" id="IPR012337">
    <property type="entry name" value="RNaseH-like_sf"/>
</dbReference>
<dbReference type="NCBIfam" id="TIGR00250">
    <property type="entry name" value="RNAse_H_YqgF"/>
    <property type="match status" value="1"/>
</dbReference>
<dbReference type="AlphaFoldDB" id="A0A383A0M0"/>
<dbReference type="Pfam" id="PF03652">
    <property type="entry name" value="RuvX"/>
    <property type="match status" value="1"/>
</dbReference>
<feature type="non-terminal residue" evidence="1">
    <location>
        <position position="82"/>
    </location>
</feature>
<evidence type="ECO:0000313" key="1">
    <source>
        <dbReference type="EMBL" id="SVE01183.1"/>
    </source>
</evidence>
<name>A0A383A0M0_9ZZZZ</name>
<dbReference type="Gene3D" id="3.30.420.140">
    <property type="entry name" value="YqgF/RNase H-like domain"/>
    <property type="match status" value="1"/>
</dbReference>
<dbReference type="InterPro" id="IPR037027">
    <property type="entry name" value="YqgF/RNaseH-like_dom_sf"/>
</dbReference>
<dbReference type="EMBL" id="UINC01188125">
    <property type="protein sequence ID" value="SVE01183.1"/>
    <property type="molecule type" value="Genomic_DNA"/>
</dbReference>
<sequence>MQTMINEDVNGFLSRLPEKGRLLGLDLGAKTIGLALSDVSRQIATPLETLKRTKFAEDAHKLTKLYDKHSVIGIVLGFPVNM</sequence>
<proteinExistence type="predicted"/>
<reference evidence="1" key="1">
    <citation type="submission" date="2018-05" db="EMBL/GenBank/DDBJ databases">
        <authorList>
            <person name="Lanie J.A."/>
            <person name="Ng W.-L."/>
            <person name="Kazmierczak K.M."/>
            <person name="Andrzejewski T.M."/>
            <person name="Davidsen T.M."/>
            <person name="Wayne K.J."/>
            <person name="Tettelin H."/>
            <person name="Glass J.I."/>
            <person name="Rusch D."/>
            <person name="Podicherti R."/>
            <person name="Tsui H.-C.T."/>
            <person name="Winkler M.E."/>
        </authorList>
    </citation>
    <scope>NUCLEOTIDE SEQUENCE</scope>
</reference>
<protein>
    <recommendedName>
        <fullName evidence="2">YqgF/RNase H-like domain-containing protein</fullName>
    </recommendedName>
</protein>
<dbReference type="PANTHER" id="PTHR33317">
    <property type="entry name" value="POLYNUCLEOTIDYL TRANSFERASE, RIBONUCLEASE H-LIKE SUPERFAMILY PROTEIN"/>
    <property type="match status" value="1"/>
</dbReference>